<keyword evidence="2" id="KW-1185">Reference proteome</keyword>
<reference evidence="1 2" key="1">
    <citation type="submission" date="2019-03" db="EMBL/GenBank/DDBJ databases">
        <title>First draft genome of Liparis tanakae, snailfish: a comprehensive survey of snailfish specific genes.</title>
        <authorList>
            <person name="Kim W."/>
            <person name="Song I."/>
            <person name="Jeong J.-H."/>
            <person name="Kim D."/>
            <person name="Kim S."/>
            <person name="Ryu S."/>
            <person name="Song J.Y."/>
            <person name="Lee S.K."/>
        </authorList>
    </citation>
    <scope>NUCLEOTIDE SEQUENCE [LARGE SCALE GENOMIC DNA]</scope>
    <source>
        <tissue evidence="1">Muscle</tissue>
    </source>
</reference>
<protein>
    <submittedName>
        <fullName evidence="1">Uncharacterized protein</fullName>
    </submittedName>
</protein>
<accession>A0A4Z2I513</accession>
<dbReference type="Proteomes" id="UP000314294">
    <property type="component" value="Unassembled WGS sequence"/>
</dbReference>
<evidence type="ECO:0000313" key="1">
    <source>
        <dbReference type="EMBL" id="TNN73149.1"/>
    </source>
</evidence>
<comment type="caution">
    <text evidence="1">The sequence shown here is derived from an EMBL/GenBank/DDBJ whole genome shotgun (WGS) entry which is preliminary data.</text>
</comment>
<sequence>MQYVTVVTRDHTSCTTQTMTSCGMACCPWTAYACKETTVLRVRRSVTHGLLNIHQGDHKAPGTLHRHSGN</sequence>
<gene>
    <name evidence="1" type="ORF">EYF80_016635</name>
</gene>
<evidence type="ECO:0000313" key="2">
    <source>
        <dbReference type="Proteomes" id="UP000314294"/>
    </source>
</evidence>
<proteinExistence type="predicted"/>
<dbReference type="AlphaFoldDB" id="A0A4Z2I513"/>
<dbReference type="EMBL" id="SRLO01000128">
    <property type="protein sequence ID" value="TNN73149.1"/>
    <property type="molecule type" value="Genomic_DNA"/>
</dbReference>
<organism evidence="1 2">
    <name type="scientific">Liparis tanakae</name>
    <name type="common">Tanaka's snailfish</name>
    <dbReference type="NCBI Taxonomy" id="230148"/>
    <lineage>
        <taxon>Eukaryota</taxon>
        <taxon>Metazoa</taxon>
        <taxon>Chordata</taxon>
        <taxon>Craniata</taxon>
        <taxon>Vertebrata</taxon>
        <taxon>Euteleostomi</taxon>
        <taxon>Actinopterygii</taxon>
        <taxon>Neopterygii</taxon>
        <taxon>Teleostei</taxon>
        <taxon>Neoteleostei</taxon>
        <taxon>Acanthomorphata</taxon>
        <taxon>Eupercaria</taxon>
        <taxon>Perciformes</taxon>
        <taxon>Cottioidei</taxon>
        <taxon>Cottales</taxon>
        <taxon>Liparidae</taxon>
        <taxon>Liparis</taxon>
    </lineage>
</organism>
<name>A0A4Z2I513_9TELE</name>